<dbReference type="Pfam" id="PF00536">
    <property type="entry name" value="SAM_1"/>
    <property type="match status" value="1"/>
</dbReference>
<dbReference type="Pfam" id="PF07647">
    <property type="entry name" value="SAM_2"/>
    <property type="match status" value="1"/>
</dbReference>
<protein>
    <submittedName>
        <fullName evidence="10">PTPRF interacting protein alpha 1</fullName>
    </submittedName>
</protein>
<evidence type="ECO:0000313" key="10">
    <source>
        <dbReference type="Ensembl" id="ENSSLUP00000045368.1"/>
    </source>
</evidence>
<dbReference type="CDD" id="cd09565">
    <property type="entry name" value="SAM_liprin-alpha1_2_3_4_repeat2"/>
    <property type="match status" value="1"/>
</dbReference>
<sequence>MMCEVMPTISEAEGGGGNGRRGSGSPLQSDSEGHFESLMVSMLEERDRLLETLRETQENLGLTQGKLHEVSHERDSLQRQLNTALPQEFAALTKEVNVCREHLLEKEEEIAELKAERNNTRLLLEHLECLVSRHERSLRMTVVKRQAQSPAGVSSEVEVLKALKSLFEHHKALDEKVRERLRVALERCSALEEQLTLSHKELLIHPQRSSDGSLSQEEELVHGFGKVSELKDVVDRQSADLGQMKERMAAMVSRISELEEDLDTARKDLIKSEDMNTRLQRDLRESMAQKEDMEERITTLEKRYLAAQREATSVHDLNDKLENEVANKDSLFRQTEDRNRQLQEKLELAEQKLQQTIRKAETLPEVEAELAQRVAALTKAEERHGNVEERLKQLEAQLEEKNQELLRARQREKMNEEHNKRLSETVDKLLSESNERLQLHLKERMSALEDKVPNTQYYILCHNRYLLFLHYEQLLIQIETMRVQTLNEQEWERMQQANVLANVAQAFESDMDASDLEEDRETIFSSVDLLSPGGQADAQTLALMLQEQLDAINNEIRMIQEEKESTAIRAEEIECRVGSGDSLGGRFRSMSSIPPSLCAGSSFGDSPPGSGHSTPRRIPRSPNREMDRMGVMTLVKLSLLSNGSNPSSSNSSQDSLNKAAKKKSIKSSIGRLFGKKEKGRPSIPGKDSSSQGQALGTGHELLEEARMQGLPFAQWDGPTVVVWLELWVGMPAWYVAACRANVKSGAIMSALSDTEIQREIGISNPLHRLKLRLAIQEIMSLTSPSAPPTSRTTTGNVWVTHEEMESLAATPPTTLAYGDMNHEWIGNEWLPSLGLPQYRSYFMESLVDARMLDHLTKKDLRGQLKMVDSFHRNSFQCGVMCLRRLNYDRKELERRREDSGSVTVPSDVLVWSNERVISWIQAIGLKEYSSNLYESGVHGALLALDETFDHNTLALLLQIPTQNTQARAALEREYNSLLAIGTERRMEEDDDKNFRRAPSWRKKFRPKDMRGMSLGASDTLPANFRVTGSSAASPSMQPKRSPMDGSQSIQRLDTATVRTYSC</sequence>
<dbReference type="InterPro" id="IPR037622">
    <property type="entry name" value="LIP-1_SAM_3"/>
</dbReference>
<organism evidence="10 11">
    <name type="scientific">Sander lucioperca</name>
    <name type="common">Pike-perch</name>
    <name type="synonym">Perca lucioperca</name>
    <dbReference type="NCBI Taxonomy" id="283035"/>
    <lineage>
        <taxon>Eukaryota</taxon>
        <taxon>Metazoa</taxon>
        <taxon>Chordata</taxon>
        <taxon>Craniata</taxon>
        <taxon>Vertebrata</taxon>
        <taxon>Euteleostomi</taxon>
        <taxon>Actinopterygii</taxon>
        <taxon>Neopterygii</taxon>
        <taxon>Teleostei</taxon>
        <taxon>Neoteleostei</taxon>
        <taxon>Acanthomorphata</taxon>
        <taxon>Eupercaria</taxon>
        <taxon>Perciformes</taxon>
        <taxon>Percoidei</taxon>
        <taxon>Percidae</taxon>
        <taxon>Luciopercinae</taxon>
        <taxon>Sander</taxon>
    </lineage>
</organism>
<feature type="domain" description="SAM" evidence="9">
    <location>
        <begin position="715"/>
        <end position="781"/>
    </location>
</feature>
<reference evidence="10" key="1">
    <citation type="submission" date="2025-08" db="UniProtKB">
        <authorList>
            <consortium name="Ensembl"/>
        </authorList>
    </citation>
    <scope>IDENTIFICATION</scope>
</reference>
<evidence type="ECO:0000256" key="4">
    <source>
        <dbReference type="ARBA" id="ARBA00022553"/>
    </source>
</evidence>
<comment type="subcellular location">
    <subcellularLocation>
        <location evidence="1">Cytoplasm</location>
    </subcellularLocation>
</comment>
<dbReference type="Ensembl" id="ENSSLUT00000046789.1">
    <property type="protein sequence ID" value="ENSSLUP00000045368.1"/>
    <property type="gene ID" value="ENSSLUG00000014829.1"/>
</dbReference>
<dbReference type="FunFam" id="1.10.150.50:FF:000003">
    <property type="entry name" value="liprin-alpha-2 isoform X1"/>
    <property type="match status" value="1"/>
</dbReference>
<dbReference type="GO" id="GO:0050808">
    <property type="term" value="P:synapse organization"/>
    <property type="evidence" value="ECO:0007669"/>
    <property type="project" value="TreeGrafter"/>
</dbReference>
<dbReference type="Proteomes" id="UP000694568">
    <property type="component" value="Unplaced"/>
</dbReference>
<evidence type="ECO:0000256" key="8">
    <source>
        <dbReference type="SAM" id="MobiDB-lite"/>
    </source>
</evidence>
<dbReference type="SUPFAM" id="SSF47769">
    <property type="entry name" value="SAM/Pointed domain"/>
    <property type="match status" value="3"/>
</dbReference>
<keyword evidence="4" id="KW-0597">Phosphoprotein</keyword>
<keyword evidence="3" id="KW-0963">Cytoplasm</keyword>
<keyword evidence="5" id="KW-0677">Repeat</keyword>
<feature type="coiled-coil region" evidence="7">
    <location>
        <begin position="241"/>
        <end position="415"/>
    </location>
</feature>
<dbReference type="FunFam" id="1.10.150.50:FF:000004">
    <property type="entry name" value="PTPRF interacting protein alpha 1"/>
    <property type="match status" value="1"/>
</dbReference>
<feature type="region of interest" description="Disordered" evidence="8">
    <location>
        <begin position="1"/>
        <end position="32"/>
    </location>
</feature>
<dbReference type="SMART" id="SM00454">
    <property type="entry name" value="SAM"/>
    <property type="match status" value="3"/>
</dbReference>
<dbReference type="CDD" id="cd09562">
    <property type="entry name" value="SAM_liprin-alpha1_2_3_4_repeat1"/>
    <property type="match status" value="1"/>
</dbReference>
<gene>
    <name evidence="10" type="primary">ppfia1</name>
</gene>
<dbReference type="InterPro" id="IPR037620">
    <property type="entry name" value="LIP-1_SAM_1"/>
</dbReference>
<dbReference type="GeneTree" id="ENSGT01050000244900"/>
<dbReference type="PANTHER" id="PTHR12587:SF15">
    <property type="entry name" value="LIPRIN-ALPHA-1"/>
    <property type="match status" value="1"/>
</dbReference>
<evidence type="ECO:0000259" key="9">
    <source>
        <dbReference type="PROSITE" id="PS50105"/>
    </source>
</evidence>
<dbReference type="InterPro" id="IPR013761">
    <property type="entry name" value="SAM/pointed_sf"/>
</dbReference>
<dbReference type="GO" id="GO:0048786">
    <property type="term" value="C:presynaptic active zone"/>
    <property type="evidence" value="ECO:0007669"/>
    <property type="project" value="TreeGrafter"/>
</dbReference>
<keyword evidence="6 7" id="KW-0175">Coiled coil</keyword>
<feature type="region of interest" description="Disordered" evidence="8">
    <location>
        <begin position="1011"/>
        <end position="1062"/>
    </location>
</feature>
<feature type="compositionally biased region" description="Low complexity" evidence="8">
    <location>
        <begin position="641"/>
        <end position="658"/>
    </location>
</feature>
<dbReference type="InterPro" id="IPR057892">
    <property type="entry name" value="LIP-1_CC2"/>
</dbReference>
<dbReference type="AlphaFoldDB" id="A0A8D0D7X7"/>
<proteinExistence type="inferred from homology"/>
<evidence type="ECO:0000256" key="5">
    <source>
        <dbReference type="ARBA" id="ARBA00022737"/>
    </source>
</evidence>
<feature type="coiled-coil region" evidence="7">
    <location>
        <begin position="542"/>
        <end position="569"/>
    </location>
</feature>
<dbReference type="Gene3D" id="1.10.150.50">
    <property type="entry name" value="Transcription Factor, Ets-1"/>
    <property type="match status" value="3"/>
</dbReference>
<keyword evidence="11" id="KW-1185">Reference proteome</keyword>
<evidence type="ECO:0000256" key="2">
    <source>
        <dbReference type="ARBA" id="ARBA00007026"/>
    </source>
</evidence>
<evidence type="ECO:0000313" key="11">
    <source>
        <dbReference type="Proteomes" id="UP000694568"/>
    </source>
</evidence>
<evidence type="ECO:0000256" key="7">
    <source>
        <dbReference type="SAM" id="Coils"/>
    </source>
</evidence>
<evidence type="ECO:0000256" key="6">
    <source>
        <dbReference type="ARBA" id="ARBA00023054"/>
    </source>
</evidence>
<feature type="compositionally biased region" description="Low complexity" evidence="8">
    <location>
        <begin position="600"/>
        <end position="613"/>
    </location>
</feature>
<dbReference type="InterPro" id="IPR037621">
    <property type="entry name" value="LIP-1_SAM_2"/>
</dbReference>
<evidence type="ECO:0000256" key="3">
    <source>
        <dbReference type="ARBA" id="ARBA00022490"/>
    </source>
</evidence>
<feature type="compositionally biased region" description="Gly residues" evidence="8">
    <location>
        <begin position="13"/>
        <end position="22"/>
    </location>
</feature>
<dbReference type="PROSITE" id="PS50105">
    <property type="entry name" value="SAM_DOMAIN"/>
    <property type="match status" value="3"/>
</dbReference>
<dbReference type="PANTHER" id="PTHR12587">
    <property type="entry name" value="LAR INTERACTING PROTEIN LIP -RELATED PROTEIN"/>
    <property type="match status" value="1"/>
</dbReference>
<reference evidence="10" key="2">
    <citation type="submission" date="2025-09" db="UniProtKB">
        <authorList>
            <consortium name="Ensembl"/>
        </authorList>
    </citation>
    <scope>IDENTIFICATION</scope>
</reference>
<comment type="similarity">
    <text evidence="2">Belongs to the liprin family. Liprin-alpha subfamily.</text>
</comment>
<dbReference type="InterPro" id="IPR001660">
    <property type="entry name" value="SAM"/>
</dbReference>
<feature type="compositionally biased region" description="Polar residues" evidence="8">
    <location>
        <begin position="1026"/>
        <end position="1062"/>
    </location>
</feature>
<feature type="domain" description="SAM" evidence="9">
    <location>
        <begin position="911"/>
        <end position="980"/>
    </location>
</feature>
<dbReference type="CDD" id="cd09568">
    <property type="entry name" value="SAM_liprin-alpha1_2_3_4_repeat3"/>
    <property type="match status" value="1"/>
</dbReference>
<dbReference type="Pfam" id="PF25526">
    <property type="entry name" value="LIP-1"/>
    <property type="match status" value="1"/>
</dbReference>
<dbReference type="InterPro" id="IPR029515">
    <property type="entry name" value="Liprin"/>
</dbReference>
<feature type="region of interest" description="Disordered" evidence="8">
    <location>
        <begin position="641"/>
        <end position="694"/>
    </location>
</feature>
<accession>A0A8D0D7X7</accession>
<dbReference type="SUPFAM" id="SSF57997">
    <property type="entry name" value="Tropomyosin"/>
    <property type="match status" value="1"/>
</dbReference>
<feature type="region of interest" description="Disordered" evidence="8">
    <location>
        <begin position="598"/>
        <end position="627"/>
    </location>
</feature>
<dbReference type="GO" id="GO:0005737">
    <property type="term" value="C:cytoplasm"/>
    <property type="evidence" value="ECO:0007669"/>
    <property type="project" value="UniProtKB-SubCell"/>
</dbReference>
<name>A0A8D0D7X7_SANLU</name>
<feature type="domain" description="SAM" evidence="9">
    <location>
        <begin position="828"/>
        <end position="885"/>
    </location>
</feature>
<evidence type="ECO:0000256" key="1">
    <source>
        <dbReference type="ARBA" id="ARBA00004496"/>
    </source>
</evidence>
<dbReference type="FunFam" id="1.10.150.50:FF:000002">
    <property type="entry name" value="PTPRF interacting protein alpha 1"/>
    <property type="match status" value="1"/>
</dbReference>
<feature type="coiled-coil region" evidence="7">
    <location>
        <begin position="96"/>
        <end position="130"/>
    </location>
</feature>